<organism evidence="1 2">
    <name type="scientific">Thalassoglobus neptunius</name>
    <dbReference type="NCBI Taxonomy" id="1938619"/>
    <lineage>
        <taxon>Bacteria</taxon>
        <taxon>Pseudomonadati</taxon>
        <taxon>Planctomycetota</taxon>
        <taxon>Planctomycetia</taxon>
        <taxon>Planctomycetales</taxon>
        <taxon>Planctomycetaceae</taxon>
        <taxon>Thalassoglobus</taxon>
    </lineage>
</organism>
<gene>
    <name evidence="1" type="ORF">KOR42_22540</name>
</gene>
<dbReference type="EMBL" id="SIHI01000001">
    <property type="protein sequence ID" value="TWT58867.1"/>
    <property type="molecule type" value="Genomic_DNA"/>
</dbReference>
<dbReference type="Proteomes" id="UP000317243">
    <property type="component" value="Unassembled WGS sequence"/>
</dbReference>
<name>A0A5C5X6X7_9PLAN</name>
<proteinExistence type="predicted"/>
<accession>A0A5C5X6X7</accession>
<evidence type="ECO:0000313" key="1">
    <source>
        <dbReference type="EMBL" id="TWT58867.1"/>
    </source>
</evidence>
<comment type="caution">
    <text evidence="1">The sequence shown here is derived from an EMBL/GenBank/DDBJ whole genome shotgun (WGS) entry which is preliminary data.</text>
</comment>
<dbReference type="AlphaFoldDB" id="A0A5C5X6X7"/>
<sequence length="157" mass="18211">MTRLPHPAPSGVHSVLPQYGFFLDVEWMAAFPGLNPKRQHSVRWMRDQIRTSYRHRIFGYTLILHTVDFYAEEFSEYPTCRQNFVAPRLPQSGVYFAEQFADALSLDKRGFTRKCKSLGVPMKTFHRENLLSAEQFFAALPVVEPRRSSARNGQETQ</sequence>
<reference evidence="1 2" key="1">
    <citation type="submission" date="2019-02" db="EMBL/GenBank/DDBJ databases">
        <title>Deep-cultivation of Planctomycetes and their phenomic and genomic characterization uncovers novel biology.</title>
        <authorList>
            <person name="Wiegand S."/>
            <person name="Jogler M."/>
            <person name="Boedeker C."/>
            <person name="Pinto D."/>
            <person name="Vollmers J."/>
            <person name="Rivas-Marin E."/>
            <person name="Kohn T."/>
            <person name="Peeters S.H."/>
            <person name="Heuer A."/>
            <person name="Rast P."/>
            <person name="Oberbeckmann S."/>
            <person name="Bunk B."/>
            <person name="Jeske O."/>
            <person name="Meyerdierks A."/>
            <person name="Storesund J.E."/>
            <person name="Kallscheuer N."/>
            <person name="Luecker S."/>
            <person name="Lage O.M."/>
            <person name="Pohl T."/>
            <person name="Merkel B.J."/>
            <person name="Hornburger P."/>
            <person name="Mueller R.-W."/>
            <person name="Bruemmer F."/>
            <person name="Labrenz M."/>
            <person name="Spormann A.M."/>
            <person name="Op Den Camp H."/>
            <person name="Overmann J."/>
            <person name="Amann R."/>
            <person name="Jetten M.S.M."/>
            <person name="Mascher T."/>
            <person name="Medema M.H."/>
            <person name="Devos D.P."/>
            <person name="Kaster A.-K."/>
            <person name="Ovreas L."/>
            <person name="Rohde M."/>
            <person name="Galperin M.Y."/>
            <person name="Jogler C."/>
        </authorList>
    </citation>
    <scope>NUCLEOTIDE SEQUENCE [LARGE SCALE GENOMIC DNA]</scope>
    <source>
        <strain evidence="1 2">KOR42</strain>
    </source>
</reference>
<keyword evidence="2" id="KW-1185">Reference proteome</keyword>
<protein>
    <submittedName>
        <fullName evidence="1">Uncharacterized protein</fullName>
    </submittedName>
</protein>
<dbReference type="RefSeq" id="WP_146509553.1">
    <property type="nucleotide sequence ID" value="NZ_SIHI01000001.1"/>
</dbReference>
<evidence type="ECO:0000313" key="2">
    <source>
        <dbReference type="Proteomes" id="UP000317243"/>
    </source>
</evidence>